<protein>
    <submittedName>
        <fullName evidence="2">Uncharacterized protein</fullName>
    </submittedName>
</protein>
<dbReference type="EMBL" id="CP058561">
    <property type="protein sequence ID" value="QUH30159.1"/>
    <property type="molecule type" value="Genomic_DNA"/>
</dbReference>
<feature type="chain" id="PRO_5035292006" evidence="1">
    <location>
        <begin position="27"/>
        <end position="135"/>
    </location>
</feature>
<keyword evidence="1" id="KW-0732">Signal</keyword>
<organism evidence="2 3">
    <name type="scientific">Vallitalea guaymasensis</name>
    <dbReference type="NCBI Taxonomy" id="1185412"/>
    <lineage>
        <taxon>Bacteria</taxon>
        <taxon>Bacillati</taxon>
        <taxon>Bacillota</taxon>
        <taxon>Clostridia</taxon>
        <taxon>Lachnospirales</taxon>
        <taxon>Vallitaleaceae</taxon>
        <taxon>Vallitalea</taxon>
    </lineage>
</organism>
<evidence type="ECO:0000313" key="3">
    <source>
        <dbReference type="Proteomes" id="UP000677305"/>
    </source>
</evidence>
<dbReference type="RefSeq" id="WP_212690368.1">
    <property type="nucleotide sequence ID" value="NZ_CP058561.1"/>
</dbReference>
<proteinExistence type="predicted"/>
<dbReference type="KEGG" id="vgu:HYG85_15030"/>
<name>A0A8J8SCY2_9FIRM</name>
<keyword evidence="3" id="KW-1185">Reference proteome</keyword>
<dbReference type="AlphaFoldDB" id="A0A8J8SCY2"/>
<feature type="signal peptide" evidence="1">
    <location>
        <begin position="1"/>
        <end position="26"/>
    </location>
</feature>
<reference evidence="2 3" key="1">
    <citation type="submission" date="2020-07" db="EMBL/GenBank/DDBJ databases">
        <title>Vallitalea guaymasensis genome.</title>
        <authorList>
            <person name="Postec A."/>
        </authorList>
    </citation>
    <scope>NUCLEOTIDE SEQUENCE [LARGE SCALE GENOMIC DNA]</scope>
    <source>
        <strain evidence="2 3">Ra1766G1</strain>
    </source>
</reference>
<evidence type="ECO:0000256" key="1">
    <source>
        <dbReference type="SAM" id="SignalP"/>
    </source>
</evidence>
<accession>A0A8J8SCY2</accession>
<evidence type="ECO:0000313" key="2">
    <source>
        <dbReference type="EMBL" id="QUH30159.1"/>
    </source>
</evidence>
<sequence>MKKTKKSISILLSLVIVLTMSVCAYANETDSSSVKAPGYGTLKGYLESAGIGAMGYHETTVTYNNDNAQLGIKSVIKDINGNDISENSTLSDRGEIEHYWQWYPLSEGMYSIYATHEVRNGSKYGAKAVYTYTKI</sequence>
<dbReference type="Proteomes" id="UP000677305">
    <property type="component" value="Chromosome"/>
</dbReference>
<gene>
    <name evidence="2" type="ORF">HYG85_15030</name>
</gene>